<accession>A0A6C0BTQ3</accession>
<dbReference type="Gene3D" id="3.40.1170.10">
    <property type="entry name" value="DNA repair protein MutS, domain I"/>
    <property type="match status" value="1"/>
</dbReference>
<dbReference type="InterPro" id="IPR017261">
    <property type="entry name" value="DNA_mismatch_repair_MutS/MSH"/>
</dbReference>
<feature type="domain" description="DNA mismatch repair proteins mutS family" evidence="8">
    <location>
        <begin position="694"/>
        <end position="884"/>
    </location>
</feature>
<keyword evidence="4" id="KW-0067">ATP-binding</keyword>
<evidence type="ECO:0008006" key="10">
    <source>
        <dbReference type="Google" id="ProtNLM"/>
    </source>
</evidence>
<dbReference type="InterPro" id="IPR000432">
    <property type="entry name" value="DNA_mismatch_repair_MutS_C"/>
</dbReference>
<dbReference type="InterPro" id="IPR007696">
    <property type="entry name" value="DNA_mismatch_repair_MutS_core"/>
</dbReference>
<dbReference type="AlphaFoldDB" id="A0A6C0BTQ3"/>
<dbReference type="InterPro" id="IPR003615">
    <property type="entry name" value="HNH_nuc"/>
</dbReference>
<dbReference type="Gene3D" id="1.10.1420.10">
    <property type="match status" value="1"/>
</dbReference>
<dbReference type="InterPro" id="IPR007695">
    <property type="entry name" value="DNA_mismatch_repair_MutS-lik_N"/>
</dbReference>
<evidence type="ECO:0000256" key="1">
    <source>
        <dbReference type="ARBA" id="ARBA00006271"/>
    </source>
</evidence>
<reference evidence="9" key="1">
    <citation type="journal article" date="2020" name="Nature">
        <title>Giant virus diversity and host interactions through global metagenomics.</title>
        <authorList>
            <person name="Schulz F."/>
            <person name="Roux S."/>
            <person name="Paez-Espino D."/>
            <person name="Jungbluth S."/>
            <person name="Walsh D.A."/>
            <person name="Denef V.J."/>
            <person name="McMahon K.D."/>
            <person name="Konstantinidis K.T."/>
            <person name="Eloe-Fadrosh E.A."/>
            <person name="Kyrpides N.C."/>
            <person name="Woyke T."/>
        </authorList>
    </citation>
    <scope>NUCLEOTIDE SEQUENCE</scope>
    <source>
        <strain evidence="9">GVMAG-M-3300018428-35</strain>
    </source>
</reference>
<sequence>MNNYENIDMCNILKEYLDYHSKYSQKYGKNTIVLMMVGQFYEIYAVINDEISVGANLNVISDILNIQISRRNKKIKEISYDNFLMAGFPDHAFLKFRNILLNHNYTIVKIDQTTPPPNPEREVTEIISPSTIIDKFNNLDTNNLVSIYINSYPISQNKNIITAGLSTIDISTGNNYVHRILSSNEDNKNWNDEIYRLIQYYNPSELIVHYDSKDINFNNDKLSQLWCIDTNIIHINKNKSSDFLKNSFQNQFLSKYFKNSSMLSPIEYLGFERDPDITLSYIYMLQFIHEHKIENAMSLKKPQFKINREYLLLNHNCVEQLYVIDNKEHLSEKYSSLLSLLNKCSTAIGRRLCKERILYPILDKNKLNERYNSVELFQGKNNTEYIFNLCKNELKKIIDIEKLHRKMSLSILNPYEFYSIHNSYKFILKLTDILFQIPSMKEWMNNYLSLKEDLINFIQDYESIFNIDELEKWSLQNMESSVFQKTIYPELDELDNEINIKKNLLISISKKLGKYIDKNKDEIVKIGCNDKYGWHLYMTKNRSQTMKKSFQNLLNKEIEFKYENETFLKINTDQIKTIQKGSNYHVDLPIIYKLSDDINKLQKKLQVINKENYIEKIKYYYDNHKNIMDNIVCLIGLIDLYSTSAKLSIENVYCRPKIIDSDSSFVDAKDIRHPIVEKIQKDIPYVPNDVKLNEDGILLYGTNACGKSTLMKSIGLSIIMAQSGFFVPCSAFEYSPYTQIFTRILNNDNIFKGQSSFAVEMSELRSILVRSDNKSLVLGDELCSGTENISALCLVAAGLKTLSDIKCSFIFTSHLHQLMDISLVQSIQNLNVYHLKIIYDNENDLLIYDRKLEKGSGPPIYGLEVCKAMGLNKDFISLARSVQLETTGKSHNLLENKSHYNSEIIMDICGICSQKSEETHHIKEQCIANDNNIIDHYHKNSKHNLVPLCKDCHHKVTHENLRIYGYIQTDKGIQLNYEYIQKNIKDTKKKFNENQISIIKKYHSKFKNKKNSILNLELNENIKISIGTYNKIIENKY</sequence>
<dbReference type="InterPro" id="IPR045076">
    <property type="entry name" value="MutS"/>
</dbReference>
<evidence type="ECO:0000256" key="3">
    <source>
        <dbReference type="ARBA" id="ARBA00022763"/>
    </source>
</evidence>
<dbReference type="GO" id="GO:0030983">
    <property type="term" value="F:mismatched DNA binding"/>
    <property type="evidence" value="ECO:0007669"/>
    <property type="project" value="InterPro"/>
</dbReference>
<protein>
    <recommendedName>
        <fullName evidence="10">DNA mismatch repair proteins mutS family domain-containing protein</fullName>
    </recommendedName>
</protein>
<dbReference type="InterPro" id="IPR027417">
    <property type="entry name" value="P-loop_NTPase"/>
</dbReference>
<dbReference type="GO" id="GO:0005524">
    <property type="term" value="F:ATP binding"/>
    <property type="evidence" value="ECO:0007669"/>
    <property type="project" value="UniProtKB-KW"/>
</dbReference>
<dbReference type="SUPFAM" id="SSF52540">
    <property type="entry name" value="P-loop containing nucleoside triphosphate hydrolases"/>
    <property type="match status" value="1"/>
</dbReference>
<dbReference type="PANTHER" id="PTHR11361">
    <property type="entry name" value="DNA MISMATCH REPAIR PROTEIN MUTS FAMILY MEMBER"/>
    <property type="match status" value="1"/>
</dbReference>
<dbReference type="CDD" id="cd00085">
    <property type="entry name" value="HNHc"/>
    <property type="match status" value="1"/>
</dbReference>
<dbReference type="SMART" id="SM00533">
    <property type="entry name" value="MUTSd"/>
    <property type="match status" value="1"/>
</dbReference>
<dbReference type="Pfam" id="PF05192">
    <property type="entry name" value="MutS_III"/>
    <property type="match status" value="1"/>
</dbReference>
<dbReference type="EMBL" id="MN739249">
    <property type="protein sequence ID" value="QHS95412.1"/>
    <property type="molecule type" value="Genomic_DNA"/>
</dbReference>
<evidence type="ECO:0000259" key="8">
    <source>
        <dbReference type="SMART" id="SM00534"/>
    </source>
</evidence>
<dbReference type="SMART" id="SM00534">
    <property type="entry name" value="MUTSac"/>
    <property type="match status" value="1"/>
</dbReference>
<keyword evidence="3" id="KW-0227">DNA damage</keyword>
<evidence type="ECO:0000256" key="6">
    <source>
        <dbReference type="ARBA" id="ARBA00023204"/>
    </source>
</evidence>
<dbReference type="SUPFAM" id="SSF53150">
    <property type="entry name" value="DNA repair protein MutS, domain II"/>
    <property type="match status" value="1"/>
</dbReference>
<dbReference type="InterPro" id="IPR036678">
    <property type="entry name" value="MutS_con_dom_sf"/>
</dbReference>
<dbReference type="GO" id="GO:0140664">
    <property type="term" value="F:ATP-dependent DNA damage sensor activity"/>
    <property type="evidence" value="ECO:0007669"/>
    <property type="project" value="InterPro"/>
</dbReference>
<dbReference type="SUPFAM" id="SSF55271">
    <property type="entry name" value="DNA repair protein MutS, domain I"/>
    <property type="match status" value="1"/>
</dbReference>
<evidence type="ECO:0000256" key="5">
    <source>
        <dbReference type="ARBA" id="ARBA00023125"/>
    </source>
</evidence>
<dbReference type="Gene3D" id="3.40.50.300">
    <property type="entry name" value="P-loop containing nucleotide triphosphate hydrolases"/>
    <property type="match status" value="1"/>
</dbReference>
<keyword evidence="5" id="KW-0238">DNA-binding</keyword>
<dbReference type="InterPro" id="IPR016151">
    <property type="entry name" value="DNA_mismatch_repair_MutS_N"/>
</dbReference>
<evidence type="ECO:0000313" key="9">
    <source>
        <dbReference type="EMBL" id="QHS95412.1"/>
    </source>
</evidence>
<dbReference type="PIRSF" id="PIRSF037677">
    <property type="entry name" value="DNA_mis_repair_Msh6"/>
    <property type="match status" value="1"/>
</dbReference>
<dbReference type="PANTHER" id="PTHR11361:SF34">
    <property type="entry name" value="DNA MISMATCH REPAIR PROTEIN MSH1, MITOCHONDRIAL"/>
    <property type="match status" value="1"/>
</dbReference>
<comment type="similarity">
    <text evidence="1">Belongs to the DNA mismatch repair MutS family.</text>
</comment>
<keyword evidence="2" id="KW-0547">Nucleotide-binding</keyword>
<proteinExistence type="inferred from homology"/>
<evidence type="ECO:0000256" key="4">
    <source>
        <dbReference type="ARBA" id="ARBA00022840"/>
    </source>
</evidence>
<dbReference type="Pfam" id="PF01624">
    <property type="entry name" value="MutS_I"/>
    <property type="match status" value="1"/>
</dbReference>
<evidence type="ECO:0000256" key="2">
    <source>
        <dbReference type="ARBA" id="ARBA00022741"/>
    </source>
</evidence>
<keyword evidence="6" id="KW-0234">DNA repair</keyword>
<feature type="domain" description="DNA mismatch repair protein MutS core" evidence="7">
    <location>
        <begin position="332"/>
        <end position="679"/>
    </location>
</feature>
<dbReference type="GO" id="GO:0006298">
    <property type="term" value="P:mismatch repair"/>
    <property type="evidence" value="ECO:0007669"/>
    <property type="project" value="InterPro"/>
</dbReference>
<evidence type="ECO:0000259" key="7">
    <source>
        <dbReference type="SMART" id="SM00533"/>
    </source>
</evidence>
<name>A0A6C0BTQ3_9ZZZZ</name>
<organism evidence="9">
    <name type="scientific">viral metagenome</name>
    <dbReference type="NCBI Taxonomy" id="1070528"/>
    <lineage>
        <taxon>unclassified sequences</taxon>
        <taxon>metagenomes</taxon>
        <taxon>organismal metagenomes</taxon>
    </lineage>
</organism>
<dbReference type="InterPro" id="IPR036187">
    <property type="entry name" value="DNA_mismatch_repair_MutS_sf"/>
</dbReference>
<dbReference type="Pfam" id="PF00488">
    <property type="entry name" value="MutS_V"/>
    <property type="match status" value="1"/>
</dbReference>
<dbReference type="SUPFAM" id="SSF48334">
    <property type="entry name" value="DNA repair protein MutS, domain III"/>
    <property type="match status" value="1"/>
</dbReference>